<evidence type="ECO:0000256" key="1">
    <source>
        <dbReference type="SAM" id="SignalP"/>
    </source>
</evidence>
<proteinExistence type="predicted"/>
<dbReference type="Proteomes" id="UP001201701">
    <property type="component" value="Unassembled WGS sequence"/>
</dbReference>
<feature type="signal peptide" evidence="1">
    <location>
        <begin position="1"/>
        <end position="26"/>
    </location>
</feature>
<evidence type="ECO:0000313" key="3">
    <source>
        <dbReference type="Proteomes" id="UP001201701"/>
    </source>
</evidence>
<accession>A0ABS9QF35</accession>
<evidence type="ECO:0000313" key="2">
    <source>
        <dbReference type="EMBL" id="MCG7506033.1"/>
    </source>
</evidence>
<protein>
    <submittedName>
        <fullName evidence="2">Uncharacterized protein</fullName>
    </submittedName>
</protein>
<gene>
    <name evidence="2" type="ORF">L4923_13500</name>
</gene>
<dbReference type="RefSeq" id="WP_239365825.1">
    <property type="nucleotide sequence ID" value="NZ_JAKREW010000011.1"/>
</dbReference>
<organism evidence="2 3">
    <name type="scientific">Mesorhizobium retamae</name>
    <dbReference type="NCBI Taxonomy" id="2912854"/>
    <lineage>
        <taxon>Bacteria</taxon>
        <taxon>Pseudomonadati</taxon>
        <taxon>Pseudomonadota</taxon>
        <taxon>Alphaproteobacteria</taxon>
        <taxon>Hyphomicrobiales</taxon>
        <taxon>Phyllobacteriaceae</taxon>
        <taxon>Mesorhizobium</taxon>
    </lineage>
</organism>
<reference evidence="2 3" key="1">
    <citation type="submission" date="2022-02" db="EMBL/GenBank/DDBJ databases">
        <title>Draft genome sequence of Mezorhizobium retamae strain IRAMC:0171 isolated from Retama raetam nodules.</title>
        <authorList>
            <person name="Bengaied R."/>
            <person name="Sbissi I."/>
            <person name="Huber K."/>
            <person name="Ghodbane F."/>
            <person name="Nouioui I."/>
            <person name="Tarhouni M."/>
            <person name="Gtari M."/>
        </authorList>
    </citation>
    <scope>NUCLEOTIDE SEQUENCE [LARGE SCALE GENOMIC DNA]</scope>
    <source>
        <strain evidence="2 3">IRAMC:0171</strain>
    </source>
</reference>
<keyword evidence="3" id="KW-1185">Reference proteome</keyword>
<name>A0ABS9QF35_9HYPH</name>
<dbReference type="EMBL" id="JAKREW010000011">
    <property type="protein sequence ID" value="MCG7506033.1"/>
    <property type="molecule type" value="Genomic_DNA"/>
</dbReference>
<feature type="chain" id="PRO_5045523188" evidence="1">
    <location>
        <begin position="27"/>
        <end position="194"/>
    </location>
</feature>
<comment type="caution">
    <text evidence="2">The sequence shown here is derived from an EMBL/GenBank/DDBJ whole genome shotgun (WGS) entry which is preliminary data.</text>
</comment>
<keyword evidence="1" id="KW-0732">Signal</keyword>
<sequence length="194" mass="20836">MAMKPSCWRVVLSMILMGLGTPNTRAQALTPSGITYTYTLEENSQTKLCEIILDLESPVAPELIEFTAFAGYGKVDKTVAVGFIAVAGKLIGADDFSQIPLSDAAFVSKTFQSKDRLDYEVRNNGSFMAATDNRGAAGDFLRAFFAGNFEIRLESREPAASSSSYAISEGPPAEAQDRFGTCVEHLISPAVSSL</sequence>